<evidence type="ECO:0000313" key="3">
    <source>
        <dbReference type="Proteomes" id="UP000431462"/>
    </source>
</evidence>
<dbReference type="EMBL" id="VENC01000006">
    <property type="protein sequence ID" value="MTI98110.1"/>
    <property type="molecule type" value="Genomic_DNA"/>
</dbReference>
<feature type="signal peptide" evidence="1">
    <location>
        <begin position="1"/>
        <end position="26"/>
    </location>
</feature>
<sequence>MLLRLCVFTLMIIGAACSVQSQPVNAQESEGLTVNLTSEAIEAAVISEGAIWLKLTPSGSSQLAATAKDNLGSQVMIHVLGHAALSMMVVQDMASERLVIRNPSPELKAVLTSFIRHSRTTVLHPW</sequence>
<gene>
    <name evidence="2" type="ORF">FH752_05765</name>
</gene>
<proteinExistence type="predicted"/>
<protein>
    <recommendedName>
        <fullName evidence="4">Auto-transporter adhesin head GIN domain-containing protein</fullName>
    </recommendedName>
</protein>
<dbReference type="Proteomes" id="UP000431462">
    <property type="component" value="Unassembled WGS sequence"/>
</dbReference>
<keyword evidence="1" id="KW-0732">Signal</keyword>
<dbReference type="PROSITE" id="PS51257">
    <property type="entry name" value="PROKAR_LIPOPROTEIN"/>
    <property type="match status" value="1"/>
</dbReference>
<evidence type="ECO:0000313" key="2">
    <source>
        <dbReference type="EMBL" id="MTI98110.1"/>
    </source>
</evidence>
<reference evidence="2 3" key="1">
    <citation type="submission" date="2019-06" db="EMBL/GenBank/DDBJ databases">
        <title>Enrichment of Autotrophic Halophilic Microorganisms from Red Sea Brine Pool Using Microbial Electrosynthesis System.</title>
        <authorList>
            <person name="Alqahtani M.F."/>
            <person name="Bajracharya S."/>
            <person name="Katuri K.P."/>
            <person name="Ali M."/>
            <person name="Saikaly P.E."/>
        </authorList>
    </citation>
    <scope>NUCLEOTIDE SEQUENCE [LARGE SCALE GENOMIC DNA]</scope>
    <source>
        <strain evidence="2">MES15</strain>
    </source>
</reference>
<feature type="chain" id="PRO_5032570699" description="Auto-transporter adhesin head GIN domain-containing protein" evidence="1">
    <location>
        <begin position="27"/>
        <end position="126"/>
    </location>
</feature>
<name>A0A844HZB1_9GAMM</name>
<dbReference type="AlphaFoldDB" id="A0A844HZB1"/>
<accession>A0A844HZB1</accession>
<evidence type="ECO:0000256" key="1">
    <source>
        <dbReference type="SAM" id="SignalP"/>
    </source>
</evidence>
<organism evidence="2 3">
    <name type="scientific">Marinobacter adhaerens</name>
    <dbReference type="NCBI Taxonomy" id="1033846"/>
    <lineage>
        <taxon>Bacteria</taxon>
        <taxon>Pseudomonadati</taxon>
        <taxon>Pseudomonadota</taxon>
        <taxon>Gammaproteobacteria</taxon>
        <taxon>Pseudomonadales</taxon>
        <taxon>Marinobacteraceae</taxon>
        <taxon>Marinobacter</taxon>
    </lineage>
</organism>
<evidence type="ECO:0008006" key="4">
    <source>
        <dbReference type="Google" id="ProtNLM"/>
    </source>
</evidence>
<comment type="caution">
    <text evidence="2">The sequence shown here is derived from an EMBL/GenBank/DDBJ whole genome shotgun (WGS) entry which is preliminary data.</text>
</comment>
<dbReference type="Gene3D" id="3.30.559.30">
    <property type="entry name" value="Nonribosomal peptide synthetase, condensation domain"/>
    <property type="match status" value="1"/>
</dbReference>